<dbReference type="Pfam" id="PF21773">
    <property type="entry name" value="ODAD1_CC"/>
    <property type="match status" value="1"/>
</dbReference>
<name>A0A812DGY2_ACAPH</name>
<evidence type="ECO:0000259" key="3">
    <source>
        <dbReference type="Pfam" id="PF21773"/>
    </source>
</evidence>
<dbReference type="PANTHER" id="PTHR46518">
    <property type="entry name" value="COILED-COIL DOMAIN-CONTAINING PROTEIN 151"/>
    <property type="match status" value="1"/>
</dbReference>
<evidence type="ECO:0000256" key="2">
    <source>
        <dbReference type="SAM" id="Coils"/>
    </source>
</evidence>
<dbReference type="GO" id="GO:0097542">
    <property type="term" value="C:ciliary tip"/>
    <property type="evidence" value="ECO:0007669"/>
    <property type="project" value="TreeGrafter"/>
</dbReference>
<proteinExistence type="predicted"/>
<dbReference type="Proteomes" id="UP000597762">
    <property type="component" value="Unassembled WGS sequence"/>
</dbReference>
<feature type="coiled-coil region" evidence="2">
    <location>
        <begin position="198"/>
        <end position="271"/>
    </location>
</feature>
<gene>
    <name evidence="4" type="ORF">SPHA_53960</name>
</gene>
<dbReference type="GO" id="GO:0003341">
    <property type="term" value="P:cilium movement"/>
    <property type="evidence" value="ECO:0007669"/>
    <property type="project" value="InterPro"/>
</dbReference>
<keyword evidence="5" id="KW-1185">Reference proteome</keyword>
<dbReference type="GO" id="GO:0036158">
    <property type="term" value="P:outer dynein arm assembly"/>
    <property type="evidence" value="ECO:0007669"/>
    <property type="project" value="InterPro"/>
</dbReference>
<dbReference type="EMBL" id="CAHIKZ030003453">
    <property type="protein sequence ID" value="CAE1300618.1"/>
    <property type="molecule type" value="Genomic_DNA"/>
</dbReference>
<dbReference type="InterPro" id="IPR033192">
    <property type="entry name" value="ODAD3"/>
</dbReference>
<keyword evidence="1 2" id="KW-0175">Coiled coil</keyword>
<dbReference type="InterPro" id="IPR049258">
    <property type="entry name" value="ODAD1_CC"/>
</dbReference>
<reference evidence="4" key="1">
    <citation type="submission" date="2021-01" db="EMBL/GenBank/DDBJ databases">
        <authorList>
            <person name="Li R."/>
            <person name="Bekaert M."/>
        </authorList>
    </citation>
    <scope>NUCLEOTIDE SEQUENCE</scope>
    <source>
        <strain evidence="4">Farmed</strain>
    </source>
</reference>
<comment type="caution">
    <text evidence="4">The sequence shown here is derived from an EMBL/GenBank/DDBJ whole genome shotgun (WGS) entry which is preliminary data.</text>
</comment>
<organism evidence="4 5">
    <name type="scientific">Acanthosepion pharaonis</name>
    <name type="common">Pharaoh cuttlefish</name>
    <name type="synonym">Sepia pharaonis</name>
    <dbReference type="NCBI Taxonomy" id="158019"/>
    <lineage>
        <taxon>Eukaryota</taxon>
        <taxon>Metazoa</taxon>
        <taxon>Spiralia</taxon>
        <taxon>Lophotrochozoa</taxon>
        <taxon>Mollusca</taxon>
        <taxon>Cephalopoda</taxon>
        <taxon>Coleoidea</taxon>
        <taxon>Decapodiformes</taxon>
        <taxon>Sepiida</taxon>
        <taxon>Sepiina</taxon>
        <taxon>Sepiidae</taxon>
        <taxon>Acanthosepion</taxon>
    </lineage>
</organism>
<accession>A0A812DGY2</accession>
<protein>
    <recommendedName>
        <fullName evidence="3">ODAD1 central coiled coil region domain-containing protein</fullName>
    </recommendedName>
</protein>
<feature type="coiled-coil region" evidence="2">
    <location>
        <begin position="334"/>
        <end position="407"/>
    </location>
</feature>
<sequence length="550" mass="64015">MPAGRDAVLNRSISEKIEELKAKKSLLDGDRKAYEETSQTLIQKNKERIRCLRKDNKELRQKLQDLNSKDEAVINKALKDKPIERASLKNKTGQEAITVLDHKVSDGIKQLNSLKHQVAQKKKQLTELTTKFNLQVKDASLARATDKGESQEAQRIRYLENSCDKARLKIHEADHLCHTYDQILHKLKEDSLTWPLVLENLEKQIKQCQLELEELKGMHNDAQLSKENALRDLKKQENLVAEERKKRDLALQEKRKEAEEKKMLHDRIERRFNSQRASFQQDEIGAMDKPTLSGEEQQQKITTYEEAFRRIKEATGVSDTMEVVYRFENQGATTAHLEELKRENEKQIVRLQEEKAALQKKFEEMKYTGESKLSSGQKMLEDFQEELRKEKQNRNEVEEKLDKLSKVLLQVKAGVDHLADKLTHLKTTKGHTTSARISPMSNEYVLDQLALCEEKLLKLMDDFGDTDLEKIQKQMEDEEFHANMENRLPLYNTRVKLPFQQAETIYGADSESGREDDAEVLSRIAIKKQSKELIDRQTKKCNTRRRKKPK</sequence>
<evidence type="ECO:0000313" key="5">
    <source>
        <dbReference type="Proteomes" id="UP000597762"/>
    </source>
</evidence>
<dbReference type="GO" id="GO:0036064">
    <property type="term" value="C:ciliary basal body"/>
    <property type="evidence" value="ECO:0007669"/>
    <property type="project" value="TreeGrafter"/>
</dbReference>
<evidence type="ECO:0000256" key="1">
    <source>
        <dbReference type="ARBA" id="ARBA00023054"/>
    </source>
</evidence>
<dbReference type="OrthoDB" id="10255247at2759"/>
<feature type="coiled-coil region" evidence="2">
    <location>
        <begin position="17"/>
        <end position="76"/>
    </location>
</feature>
<feature type="domain" description="ODAD1 central coiled coil region" evidence="3">
    <location>
        <begin position="243"/>
        <end position="422"/>
    </location>
</feature>
<evidence type="ECO:0000313" key="4">
    <source>
        <dbReference type="EMBL" id="CAE1300618.1"/>
    </source>
</evidence>
<dbReference type="PANTHER" id="PTHR46518:SF1">
    <property type="entry name" value="OUTER DYNEIN ARM-DOCKING COMPLEX SUBUNIT 3"/>
    <property type="match status" value="1"/>
</dbReference>
<dbReference type="GO" id="GO:0035253">
    <property type="term" value="C:ciliary rootlet"/>
    <property type="evidence" value="ECO:0007669"/>
    <property type="project" value="TreeGrafter"/>
</dbReference>
<dbReference type="AlphaFoldDB" id="A0A812DGY2"/>